<dbReference type="InterPro" id="IPR009351">
    <property type="entry name" value="AlkZ-like"/>
</dbReference>
<reference evidence="1 2" key="1">
    <citation type="submission" date="2020-08" db="EMBL/GenBank/DDBJ databases">
        <title>The Agave Microbiome: Exploring the role of microbial communities in plant adaptations to desert environments.</title>
        <authorList>
            <person name="Partida-Martinez L.P."/>
        </authorList>
    </citation>
    <scope>NUCLEOTIDE SEQUENCE [LARGE SCALE GENOMIC DNA]</scope>
    <source>
        <strain evidence="1 2">AS2.23</strain>
    </source>
</reference>
<gene>
    <name evidence="1" type="ORF">FHR75_002979</name>
</gene>
<dbReference type="Proteomes" id="UP000533269">
    <property type="component" value="Unassembled WGS sequence"/>
</dbReference>
<dbReference type="Pfam" id="PF06224">
    <property type="entry name" value="AlkZ-like"/>
    <property type="match status" value="1"/>
</dbReference>
<reference evidence="1 2" key="2">
    <citation type="submission" date="2020-08" db="EMBL/GenBank/DDBJ databases">
        <authorList>
            <person name="Partida-Martinez L."/>
            <person name="Huntemann M."/>
            <person name="Clum A."/>
            <person name="Wang J."/>
            <person name="Palaniappan K."/>
            <person name="Ritter S."/>
            <person name="Chen I.-M."/>
            <person name="Stamatis D."/>
            <person name="Reddy T."/>
            <person name="O'Malley R."/>
            <person name="Daum C."/>
            <person name="Shapiro N."/>
            <person name="Ivanova N."/>
            <person name="Kyrpides N."/>
            <person name="Woyke T."/>
        </authorList>
    </citation>
    <scope>NUCLEOTIDE SEQUENCE [LARGE SCALE GENOMIC DNA]</scope>
    <source>
        <strain evidence="1 2">AS2.23</strain>
    </source>
</reference>
<accession>A0A7W4XXP0</accession>
<dbReference type="PANTHER" id="PTHR30528">
    <property type="entry name" value="CYTOPLASMIC PROTEIN"/>
    <property type="match status" value="1"/>
</dbReference>
<evidence type="ECO:0000313" key="1">
    <source>
        <dbReference type="EMBL" id="MBB2902148.1"/>
    </source>
</evidence>
<sequence>MTPGRPAVPPAVEEITARQARRAALAAQGFSRRRPATVTAAGVSRVLDRLGVVQIDSVNVLCRSHYLPFFSRLGPYSTDLVDRAANHGPRRLVEYWAHEASYVAPATHRLLRWRMDRVADDAWGSVRSIATERPDLLEAVVEHVAVHGPTTARRLEAALTPQGTRPTEHWGWNWSDVKRACEHLFFAGRLSAAGRTRQFERLYDLTERVLPAAVAALPVPDPADAVRELVRIAARATGVATEPSLRDYFRLSPQRSRTAVAELVEAGELEPVRVRGWAAHRPAYRVPGTPAPRVRARALLTPFDPLVWHRERTRELFGVEVRLEFYVPRERRVHGYYVLPFLLGEDVVARVDLKADRTAPAPDGTGLLRVEASWAEPGAPAETAAELAEELHDLAGWLGLAGVVVAERGDLAPALSRAVAGAFRRSGH</sequence>
<dbReference type="EMBL" id="JACHVY010000003">
    <property type="protein sequence ID" value="MBB2902148.1"/>
    <property type="molecule type" value="Genomic_DNA"/>
</dbReference>
<evidence type="ECO:0008006" key="3">
    <source>
        <dbReference type="Google" id="ProtNLM"/>
    </source>
</evidence>
<comment type="caution">
    <text evidence="1">The sequence shown here is derived from an EMBL/GenBank/DDBJ whole genome shotgun (WGS) entry which is preliminary data.</text>
</comment>
<protein>
    <recommendedName>
        <fullName evidence="3">Cytoplasmic protein</fullName>
    </recommendedName>
</protein>
<dbReference type="RefSeq" id="WP_183392052.1">
    <property type="nucleotide sequence ID" value="NZ_JACHVY010000003.1"/>
</dbReference>
<name>A0A7W4XXP0_KINRA</name>
<dbReference type="AlphaFoldDB" id="A0A7W4XXP0"/>
<evidence type="ECO:0000313" key="2">
    <source>
        <dbReference type="Proteomes" id="UP000533269"/>
    </source>
</evidence>
<organism evidence="1 2">
    <name type="scientific">Kineococcus radiotolerans</name>
    <dbReference type="NCBI Taxonomy" id="131568"/>
    <lineage>
        <taxon>Bacteria</taxon>
        <taxon>Bacillati</taxon>
        <taxon>Actinomycetota</taxon>
        <taxon>Actinomycetes</taxon>
        <taxon>Kineosporiales</taxon>
        <taxon>Kineosporiaceae</taxon>
        <taxon>Kineococcus</taxon>
    </lineage>
</organism>
<proteinExistence type="predicted"/>
<dbReference type="PANTHER" id="PTHR30528:SF0">
    <property type="entry name" value="CYTOPLASMIC PROTEIN"/>
    <property type="match status" value="1"/>
</dbReference>